<evidence type="ECO:0000256" key="1">
    <source>
        <dbReference type="ARBA" id="ARBA00004496"/>
    </source>
</evidence>
<dbReference type="SUPFAM" id="SSF52540">
    <property type="entry name" value="P-loop containing nucleoside triphosphate hydrolases"/>
    <property type="match status" value="4"/>
</dbReference>
<dbReference type="GO" id="GO:0003678">
    <property type="term" value="F:DNA helicase activity"/>
    <property type="evidence" value="ECO:0007669"/>
    <property type="project" value="TreeGrafter"/>
</dbReference>
<dbReference type="Gene3D" id="3.40.50.11180">
    <property type="match status" value="1"/>
</dbReference>
<dbReference type="SUPFAM" id="SSF141259">
    <property type="entry name" value="CarD-like"/>
    <property type="match status" value="1"/>
</dbReference>
<dbReference type="GO" id="GO:0003684">
    <property type="term" value="F:damaged DNA binding"/>
    <property type="evidence" value="ECO:0007669"/>
    <property type="project" value="InterPro"/>
</dbReference>
<evidence type="ECO:0000313" key="16">
    <source>
        <dbReference type="EMBL" id="ANO51128.1"/>
    </source>
</evidence>
<evidence type="ECO:0000259" key="14">
    <source>
        <dbReference type="PROSITE" id="PS51192"/>
    </source>
</evidence>
<gene>
    <name evidence="13" type="primary">mfd</name>
    <name evidence="16" type="ORF">BA177_07850</name>
</gene>
<keyword evidence="6" id="KW-0347">Helicase</keyword>
<dbReference type="GO" id="GO:0005737">
    <property type="term" value="C:cytoplasm"/>
    <property type="evidence" value="ECO:0007669"/>
    <property type="project" value="UniProtKB-SubCell"/>
</dbReference>
<accession>A0A193LF85</accession>
<dbReference type="Pfam" id="PF00270">
    <property type="entry name" value="DEAD"/>
    <property type="match status" value="1"/>
</dbReference>
<evidence type="ECO:0000313" key="17">
    <source>
        <dbReference type="Proteomes" id="UP000092695"/>
    </source>
</evidence>
<dbReference type="Gene3D" id="3.40.50.300">
    <property type="entry name" value="P-loop containing nucleotide triphosphate hydrolases"/>
    <property type="match status" value="2"/>
</dbReference>
<keyword evidence="2 13" id="KW-0963">Cytoplasm</keyword>
<comment type="similarity">
    <text evidence="11 13">In the C-terminal section; belongs to the helicase family. RecG subfamily.</text>
</comment>
<dbReference type="InterPro" id="IPR014001">
    <property type="entry name" value="Helicase_ATP-bd"/>
</dbReference>
<dbReference type="NCBIfam" id="TIGR00580">
    <property type="entry name" value="mfd"/>
    <property type="match status" value="1"/>
</dbReference>
<reference evidence="16 17" key="1">
    <citation type="submission" date="2016-06" db="EMBL/GenBank/DDBJ databases">
        <title>Complete genome sequence of a deep-branching marine Gamma Proteobacterium Woeseia oceani type strain XK5.</title>
        <authorList>
            <person name="Mu D."/>
            <person name="Du Z."/>
        </authorList>
    </citation>
    <scope>NUCLEOTIDE SEQUENCE [LARGE SCALE GENOMIC DNA]</scope>
    <source>
        <strain evidence="16 17">XK5</strain>
    </source>
</reference>
<dbReference type="EC" id="3.6.4.-" evidence="13"/>
<comment type="subcellular location">
    <subcellularLocation>
        <location evidence="1 13">Cytoplasm</location>
    </subcellularLocation>
</comment>
<comment type="function">
    <text evidence="13">Couples transcription and DNA repair by recognizing RNA polymerase (RNAP) stalled at DNA lesions. Mediates ATP-dependent release of RNAP and its truncated transcript from the DNA, and recruitment of nucleotide excision repair machinery to the damaged site.</text>
</comment>
<dbReference type="InterPro" id="IPR011545">
    <property type="entry name" value="DEAD/DEAH_box_helicase_dom"/>
</dbReference>
<dbReference type="InterPro" id="IPR003711">
    <property type="entry name" value="CarD-like/TRCF_RID"/>
</dbReference>
<dbReference type="RefSeq" id="WP_068615114.1">
    <property type="nucleotide sequence ID" value="NZ_CP016268.1"/>
</dbReference>
<dbReference type="GO" id="GO:0006355">
    <property type="term" value="P:regulation of DNA-templated transcription"/>
    <property type="evidence" value="ECO:0007669"/>
    <property type="project" value="UniProtKB-UniRule"/>
</dbReference>
<dbReference type="InterPro" id="IPR047112">
    <property type="entry name" value="RecG/Mfd"/>
</dbReference>
<dbReference type="Pfam" id="PF00271">
    <property type="entry name" value="Helicase_C"/>
    <property type="match status" value="1"/>
</dbReference>
<keyword evidence="9 13" id="KW-0234">DNA repair</keyword>
<dbReference type="Gene3D" id="3.90.1150.50">
    <property type="entry name" value="Transcription-repair-coupling factor, D7 domain"/>
    <property type="match status" value="1"/>
</dbReference>
<dbReference type="InterPro" id="IPR037235">
    <property type="entry name" value="TRCF-like_C_D7"/>
</dbReference>
<dbReference type="InterPro" id="IPR027417">
    <property type="entry name" value="P-loop_NTPase"/>
</dbReference>
<dbReference type="Gene3D" id="3.30.2060.10">
    <property type="entry name" value="Penicillin-binding protein 1b domain"/>
    <property type="match status" value="1"/>
</dbReference>
<dbReference type="SMART" id="SM01058">
    <property type="entry name" value="CarD_TRCF"/>
    <property type="match status" value="1"/>
</dbReference>
<evidence type="ECO:0000256" key="8">
    <source>
        <dbReference type="ARBA" id="ARBA00023125"/>
    </source>
</evidence>
<evidence type="ECO:0000256" key="2">
    <source>
        <dbReference type="ARBA" id="ARBA00022490"/>
    </source>
</evidence>
<dbReference type="Pfam" id="PF02559">
    <property type="entry name" value="CarD_TRCF_RID"/>
    <property type="match status" value="1"/>
</dbReference>
<evidence type="ECO:0000256" key="13">
    <source>
        <dbReference type="HAMAP-Rule" id="MF_00969"/>
    </source>
</evidence>
<dbReference type="HAMAP" id="MF_00969">
    <property type="entry name" value="TRCF"/>
    <property type="match status" value="1"/>
</dbReference>
<dbReference type="NCBIfam" id="NF007966">
    <property type="entry name" value="PRK10689.1"/>
    <property type="match status" value="1"/>
</dbReference>
<keyword evidence="8 13" id="KW-0238">DNA-binding</keyword>
<evidence type="ECO:0000256" key="4">
    <source>
        <dbReference type="ARBA" id="ARBA00022763"/>
    </source>
</evidence>
<dbReference type="PROSITE" id="PS51194">
    <property type="entry name" value="HELICASE_CTER"/>
    <property type="match status" value="1"/>
</dbReference>
<dbReference type="AlphaFoldDB" id="A0A193LF85"/>
<keyword evidence="5 13" id="KW-0378">Hydrolase</keyword>
<dbReference type="GO" id="GO:0000716">
    <property type="term" value="P:transcription-coupled nucleotide-excision repair, DNA damage recognition"/>
    <property type="evidence" value="ECO:0007669"/>
    <property type="project" value="UniProtKB-UniRule"/>
</dbReference>
<dbReference type="STRING" id="1548547.BA177_07850"/>
<sequence>MSDLPFLIPTAHQDRLRSIGRLTGASTALAAVELARGLNRPLLLLAPDAREADRLEAEARWFAGDLPVAHFVEWETLPWDTFSPHQDIVSQRLAVLAALSQQKRGILIVSASVLLQRLPPVGYVAARTLSLNTGDTLDRQAFIDKLSGAGYLRVPQVEEHGEFAVRGALLDVFPMGSAQPLRIDFFDDEIDTLRCFDPDTQMSGEKIDGVNILPAREVPLDDEAVKLFRRRYRERFEGQPSQSRVYRDISDGIAHGGIEYYLPLFFDDTATLVDYLHSDTVIVAPAELDDLLEQNWAEIKERYELCRLDPERPILNPEETFAAPEHIAELLSHYRQVATSSNKIPETATVLNVESRLPPAMKIEARFEDAARALMTFLNNFSGRVLFTADSAGRRESVSDFLQGREQKVTRVASWAEFCQSDSRLCVAVAPLEDGVLLPLAGIAIVSEQQLFGEKVRQRNRRRRAERDPESIIRQLNDLQAGSPVVHAEHGVGRYLGLVTLEAGGTVAEFLHLEYAGGDKLYVPVQSLDVISRYTGASPENAPLHRLGSDQWAKARKRAINKIRDVAAELLDVYARREARPGHAFKWSEADYRSFESGFPFEPTEDQQQTINDVLGDLAAARPMDRVVCGDVGFGKTEVALRAAFAAVHGGKQVALLVPTTLLAQQHGQTFKDRFADWPVRVEVMSRFRSPKEVKSVVENMRNGRVDIVIGTHRLLQHVKDFENVGLVIIDEEHRFGVRHKEAIKSMRSEVDILTLTATPIPRTLNMALGGLRELSLITTPPAERLAVKTFVSEWNDVVIREACLREIKRGGQVYFIHNKVEDIARIGERLSALVPEAKIRVGHGQMPERELEQVMLDFYHRRFNLLLCTTIVESGIDVPTANTIIINRADRFGLAQLHQLRGRVGRSHHRAYAYMIAPPKRAMTADAAKRLEAIDSLEDLGSGFTLATHDLEIRGAGELLGDTQSGQIQEIGFSLYTEMLTRAVEALREGKVANLDKPLNAGVEVNLHVPALLPDDYVPDVHLRLILYKRIASARGEQELRDLQVELIDRFGLLPPAAKNLMRVAAIRAAAARLGIEKIDASDEAGFLQFGEGADVDPLQLVRLMQTRSHIYRMRGADRLQFRQPMVDIEDRFTAINTLLAELAPVGDSKRAANA</sequence>
<dbReference type="SMART" id="SM00487">
    <property type="entry name" value="DEXDc"/>
    <property type="match status" value="1"/>
</dbReference>
<evidence type="ECO:0000256" key="3">
    <source>
        <dbReference type="ARBA" id="ARBA00022741"/>
    </source>
</evidence>
<dbReference type="Pfam" id="PF03461">
    <property type="entry name" value="TRCF"/>
    <property type="match status" value="1"/>
</dbReference>
<dbReference type="KEGG" id="woc:BA177_07850"/>
<dbReference type="InterPro" id="IPR048635">
    <property type="entry name" value="MFD_D3"/>
</dbReference>
<feature type="domain" description="Helicase C-terminal" evidence="15">
    <location>
        <begin position="771"/>
        <end position="953"/>
    </location>
</feature>
<proteinExistence type="inferred from homology"/>
<dbReference type="SMART" id="SM00490">
    <property type="entry name" value="HELICc"/>
    <property type="match status" value="1"/>
</dbReference>
<dbReference type="GO" id="GO:0016787">
    <property type="term" value="F:hydrolase activity"/>
    <property type="evidence" value="ECO:0007669"/>
    <property type="project" value="UniProtKB-KW"/>
</dbReference>
<keyword evidence="7 13" id="KW-0067">ATP-binding</keyword>
<evidence type="ECO:0000256" key="10">
    <source>
        <dbReference type="ARBA" id="ARBA00061104"/>
    </source>
</evidence>
<organism evidence="16 17">
    <name type="scientific">Woeseia oceani</name>
    <dbReference type="NCBI Taxonomy" id="1548547"/>
    <lineage>
        <taxon>Bacteria</taxon>
        <taxon>Pseudomonadati</taxon>
        <taxon>Pseudomonadota</taxon>
        <taxon>Gammaproteobacteria</taxon>
        <taxon>Woeseiales</taxon>
        <taxon>Woeseiaceae</taxon>
        <taxon>Woeseia</taxon>
    </lineage>
</organism>
<evidence type="ECO:0000256" key="11">
    <source>
        <dbReference type="ARBA" id="ARBA00061399"/>
    </source>
</evidence>
<dbReference type="Gene3D" id="2.40.10.170">
    <property type="match status" value="1"/>
</dbReference>
<dbReference type="InterPro" id="IPR036101">
    <property type="entry name" value="CarD-like/TRCF_RID_sf"/>
</dbReference>
<dbReference type="SUPFAM" id="SSF143517">
    <property type="entry name" value="TRCF domain-like"/>
    <property type="match status" value="1"/>
</dbReference>
<dbReference type="OrthoDB" id="9804325at2"/>
<dbReference type="InterPro" id="IPR001650">
    <property type="entry name" value="Helicase_C-like"/>
</dbReference>
<dbReference type="FunFam" id="3.40.50.300:FF:000546">
    <property type="entry name" value="Transcription-repair-coupling factor"/>
    <property type="match status" value="1"/>
</dbReference>
<evidence type="ECO:0000256" key="12">
    <source>
        <dbReference type="ARBA" id="ARBA00070128"/>
    </source>
</evidence>
<evidence type="ECO:0000256" key="6">
    <source>
        <dbReference type="ARBA" id="ARBA00022806"/>
    </source>
</evidence>
<keyword evidence="3 13" id="KW-0547">Nucleotide-binding</keyword>
<evidence type="ECO:0000256" key="9">
    <source>
        <dbReference type="ARBA" id="ARBA00023204"/>
    </source>
</evidence>
<dbReference type="Gene3D" id="3.40.50.11140">
    <property type="match status" value="1"/>
</dbReference>
<dbReference type="GO" id="GO:0005524">
    <property type="term" value="F:ATP binding"/>
    <property type="evidence" value="ECO:0007669"/>
    <property type="project" value="UniProtKB-UniRule"/>
</dbReference>
<dbReference type="CDD" id="cd17991">
    <property type="entry name" value="DEXHc_TRCF"/>
    <property type="match status" value="1"/>
</dbReference>
<dbReference type="Pfam" id="PF17757">
    <property type="entry name" value="UvrB_inter"/>
    <property type="match status" value="1"/>
</dbReference>
<protein>
    <recommendedName>
        <fullName evidence="12 13">Transcription-repair-coupling factor</fullName>
        <shortName evidence="13">TRCF</shortName>
        <ecNumber evidence="13">3.6.4.-</ecNumber>
    </recommendedName>
</protein>
<feature type="domain" description="Helicase ATP-binding" evidence="14">
    <location>
        <begin position="617"/>
        <end position="778"/>
    </location>
</feature>
<dbReference type="Proteomes" id="UP000092695">
    <property type="component" value="Chromosome"/>
</dbReference>
<dbReference type="SMART" id="SM00982">
    <property type="entry name" value="TRCF"/>
    <property type="match status" value="1"/>
</dbReference>
<evidence type="ECO:0000256" key="5">
    <source>
        <dbReference type="ARBA" id="ARBA00022801"/>
    </source>
</evidence>
<dbReference type="Pfam" id="PF21132">
    <property type="entry name" value="MFD_D3"/>
    <property type="match status" value="1"/>
</dbReference>
<dbReference type="InterPro" id="IPR004576">
    <property type="entry name" value="Mfd"/>
</dbReference>
<keyword evidence="17" id="KW-1185">Reference proteome</keyword>
<dbReference type="PANTHER" id="PTHR47964">
    <property type="entry name" value="ATP-DEPENDENT DNA HELICASE HOMOLOG RECG, CHLOROPLASTIC"/>
    <property type="match status" value="1"/>
</dbReference>
<dbReference type="EMBL" id="CP016268">
    <property type="protein sequence ID" value="ANO51128.1"/>
    <property type="molecule type" value="Genomic_DNA"/>
</dbReference>
<comment type="similarity">
    <text evidence="10 13">In the N-terminal section; belongs to the UvrB family.</text>
</comment>
<dbReference type="PANTHER" id="PTHR47964:SF1">
    <property type="entry name" value="ATP-DEPENDENT DNA HELICASE HOMOLOG RECG, CHLOROPLASTIC"/>
    <property type="match status" value="1"/>
</dbReference>
<dbReference type="InterPro" id="IPR041471">
    <property type="entry name" value="UvrB_inter"/>
</dbReference>
<dbReference type="FunFam" id="3.40.50.300:FF:000300">
    <property type="entry name" value="Transcription-repair-coupling factor"/>
    <property type="match status" value="1"/>
</dbReference>
<evidence type="ECO:0000259" key="15">
    <source>
        <dbReference type="PROSITE" id="PS51194"/>
    </source>
</evidence>
<name>A0A193LF85_9GAMM</name>
<dbReference type="InterPro" id="IPR005118">
    <property type="entry name" value="TRCF_C"/>
</dbReference>
<dbReference type="PROSITE" id="PS51192">
    <property type="entry name" value="HELICASE_ATP_BIND_1"/>
    <property type="match status" value="1"/>
</dbReference>
<keyword evidence="4 13" id="KW-0227">DNA damage</keyword>
<evidence type="ECO:0000256" key="7">
    <source>
        <dbReference type="ARBA" id="ARBA00022840"/>
    </source>
</evidence>